<evidence type="ECO:0000313" key="2">
    <source>
        <dbReference type="Proteomes" id="UP000232688"/>
    </source>
</evidence>
<dbReference type="AlphaFoldDB" id="A0A2N0QMH6"/>
<dbReference type="Proteomes" id="UP000232688">
    <property type="component" value="Unassembled WGS sequence"/>
</dbReference>
<name>A0A2N0QMH6_9GLOM</name>
<reference evidence="1 2" key="2">
    <citation type="submission" date="2017-10" db="EMBL/GenBank/DDBJ databases">
        <title>Genome analyses suggest a sexual origin of heterokaryosis in a supposedly ancient asexual fungus.</title>
        <authorList>
            <person name="Corradi N."/>
            <person name="Sedzielewska K."/>
            <person name="Noel J."/>
            <person name="Charron P."/>
            <person name="Farinelli L."/>
            <person name="Marton T."/>
            <person name="Kruger M."/>
            <person name="Pelin A."/>
            <person name="Brachmann A."/>
            <person name="Corradi N."/>
        </authorList>
    </citation>
    <scope>NUCLEOTIDE SEQUENCE [LARGE SCALE GENOMIC DNA]</scope>
    <source>
        <strain evidence="1 2">A1</strain>
    </source>
</reference>
<dbReference type="VEuPathDB" id="FungiDB:RhiirA1_447430"/>
<dbReference type="VEuPathDB" id="FungiDB:RhiirFUN_012127"/>
<reference evidence="1 2" key="1">
    <citation type="submission" date="2017-10" db="EMBL/GenBank/DDBJ databases">
        <title>Extensive intraspecific genome diversity in a model arbuscular mycorrhizal fungus.</title>
        <authorList>
            <person name="Chen E.C.H."/>
            <person name="Morin E."/>
            <person name="Baudet D."/>
            <person name="Noel J."/>
            <person name="Ndikumana S."/>
            <person name="Charron P."/>
            <person name="St-Onge C."/>
            <person name="Giorgi J."/>
            <person name="Grigoriev I.V."/>
            <person name="Roux C."/>
            <person name="Martin F.M."/>
            <person name="Corradi N."/>
        </authorList>
    </citation>
    <scope>NUCLEOTIDE SEQUENCE [LARGE SCALE GENOMIC DNA]</scope>
    <source>
        <strain evidence="1 2">A1</strain>
    </source>
</reference>
<dbReference type="VEuPathDB" id="FungiDB:FUN_012991"/>
<evidence type="ECO:0000313" key="1">
    <source>
        <dbReference type="EMBL" id="PKC52252.1"/>
    </source>
</evidence>
<proteinExistence type="predicted"/>
<feature type="non-terminal residue" evidence="1">
    <location>
        <position position="271"/>
    </location>
</feature>
<protein>
    <submittedName>
        <fullName evidence="1">Uncharacterized protein</fullName>
    </submittedName>
</protein>
<organism evidence="1 2">
    <name type="scientific">Rhizophagus irregularis</name>
    <dbReference type="NCBI Taxonomy" id="588596"/>
    <lineage>
        <taxon>Eukaryota</taxon>
        <taxon>Fungi</taxon>
        <taxon>Fungi incertae sedis</taxon>
        <taxon>Mucoromycota</taxon>
        <taxon>Glomeromycotina</taxon>
        <taxon>Glomeromycetes</taxon>
        <taxon>Glomerales</taxon>
        <taxon>Glomeraceae</taxon>
        <taxon>Rhizophagus</taxon>
    </lineage>
</organism>
<accession>A0A2N0QMH6</accession>
<dbReference type="EMBL" id="LLXH01006118">
    <property type="protein sequence ID" value="PKC52252.1"/>
    <property type="molecule type" value="Genomic_DNA"/>
</dbReference>
<gene>
    <name evidence="1" type="ORF">RhiirA1_447430</name>
</gene>
<comment type="caution">
    <text evidence="1">The sequence shown here is derived from an EMBL/GenBank/DDBJ whole genome shotgun (WGS) entry which is preliminary data.</text>
</comment>
<sequence>MIDLLINHLIFESRDFYCAIIFVITLEFWTCAEDSTTDGALILYLYTKNLLNGIPYDPSKSEMVVKNQELQSKVDQFWNCFDTSIKINKRGLEDKQRILSVIANDFGRQEIKEKLNISNDLMNAARKYSRTNGPGCIAISKPMVTRSRIPEVKDKEFEAFFADKDNVSMSSYKVHSKTNLPILYLKDNKEALWKKFEATYPDGIKRTSFMARLANGQFVYCNDLDGLCSICNEYFYEVFDTLTSLIQLNITDQGERNKLITELEKLRVHLR</sequence>